<dbReference type="RefSeq" id="WP_016879074.1">
    <property type="nucleotide sequence ID" value="NZ_AJLN01000123.1"/>
</dbReference>
<evidence type="ECO:0000313" key="2">
    <source>
        <dbReference type="Proteomes" id="UP000268857"/>
    </source>
</evidence>
<protein>
    <submittedName>
        <fullName evidence="1">Uncharacterized protein</fullName>
    </submittedName>
</protein>
<evidence type="ECO:0000313" key="1">
    <source>
        <dbReference type="EMBL" id="RUR76479.1"/>
    </source>
</evidence>
<accession>A0A3S0ZNR4</accession>
<name>A0A3S0ZNR4_CHLFR</name>
<dbReference type="EMBL" id="RSCJ01000020">
    <property type="protein sequence ID" value="RUR76479.1"/>
    <property type="molecule type" value="Genomic_DNA"/>
</dbReference>
<proteinExistence type="predicted"/>
<comment type="caution">
    <text evidence="1">The sequence shown here is derived from an EMBL/GenBank/DDBJ whole genome shotgun (WGS) entry which is preliminary data.</text>
</comment>
<keyword evidence="2" id="KW-1185">Reference proteome</keyword>
<gene>
    <name evidence="1" type="ORF">PCC6912_42670</name>
</gene>
<dbReference type="Proteomes" id="UP000268857">
    <property type="component" value="Unassembled WGS sequence"/>
</dbReference>
<organism evidence="1 2">
    <name type="scientific">Chlorogloeopsis fritschii PCC 6912</name>
    <dbReference type="NCBI Taxonomy" id="211165"/>
    <lineage>
        <taxon>Bacteria</taxon>
        <taxon>Bacillati</taxon>
        <taxon>Cyanobacteriota</taxon>
        <taxon>Cyanophyceae</taxon>
        <taxon>Nostocales</taxon>
        <taxon>Chlorogloeopsidaceae</taxon>
        <taxon>Chlorogloeopsis</taxon>
    </lineage>
</organism>
<dbReference type="AlphaFoldDB" id="A0A3S0ZNR4"/>
<reference evidence="1 2" key="1">
    <citation type="journal article" date="2019" name="Genome Biol. Evol.">
        <title>Day and night: Metabolic profiles and evolutionary relationships of six axenic non-marine cyanobacteria.</title>
        <authorList>
            <person name="Will S.E."/>
            <person name="Henke P."/>
            <person name="Boedeker C."/>
            <person name="Huang S."/>
            <person name="Brinkmann H."/>
            <person name="Rohde M."/>
            <person name="Jarek M."/>
            <person name="Friedl T."/>
            <person name="Seufert S."/>
            <person name="Schumacher M."/>
            <person name="Overmann J."/>
            <person name="Neumann-Schaal M."/>
            <person name="Petersen J."/>
        </authorList>
    </citation>
    <scope>NUCLEOTIDE SEQUENCE [LARGE SCALE GENOMIC DNA]</scope>
    <source>
        <strain evidence="1 2">PCC 6912</strain>
    </source>
</reference>
<dbReference type="STRING" id="211165.GCA_000317285_05610"/>
<sequence length="48" mass="5374">MGEIKELWCPSIEQLVCEIKAVNRAWKAASELFGEVKILKDLKNAIAS</sequence>